<protein>
    <submittedName>
        <fullName evidence="1">Uncharacterized protein</fullName>
    </submittedName>
</protein>
<comment type="caution">
    <text evidence="1">The sequence shown here is derived from an EMBL/GenBank/DDBJ whole genome shotgun (WGS) entry which is preliminary data.</text>
</comment>
<reference evidence="1" key="1">
    <citation type="journal article" date="2019" name="bioRxiv">
        <title>The Genome of the Zebra Mussel, Dreissena polymorpha: A Resource for Invasive Species Research.</title>
        <authorList>
            <person name="McCartney M.A."/>
            <person name="Auch B."/>
            <person name="Kono T."/>
            <person name="Mallez S."/>
            <person name="Zhang Y."/>
            <person name="Obille A."/>
            <person name="Becker A."/>
            <person name="Abrahante J.E."/>
            <person name="Garbe J."/>
            <person name="Badalamenti J.P."/>
            <person name="Herman A."/>
            <person name="Mangelson H."/>
            <person name="Liachko I."/>
            <person name="Sullivan S."/>
            <person name="Sone E.D."/>
            <person name="Koren S."/>
            <person name="Silverstein K.A.T."/>
            <person name="Beckman K.B."/>
            <person name="Gohl D.M."/>
        </authorList>
    </citation>
    <scope>NUCLEOTIDE SEQUENCE</scope>
    <source>
        <strain evidence="1">Duluth1</strain>
        <tissue evidence="1">Whole animal</tissue>
    </source>
</reference>
<name>A0A9D4N0G0_DREPO</name>
<keyword evidence="2" id="KW-1185">Reference proteome</keyword>
<reference evidence="1" key="2">
    <citation type="submission" date="2020-11" db="EMBL/GenBank/DDBJ databases">
        <authorList>
            <person name="McCartney M.A."/>
            <person name="Auch B."/>
            <person name="Kono T."/>
            <person name="Mallez S."/>
            <person name="Becker A."/>
            <person name="Gohl D.M."/>
            <person name="Silverstein K.A.T."/>
            <person name="Koren S."/>
            <person name="Bechman K.B."/>
            <person name="Herman A."/>
            <person name="Abrahante J.E."/>
            <person name="Garbe J."/>
        </authorList>
    </citation>
    <scope>NUCLEOTIDE SEQUENCE</scope>
    <source>
        <strain evidence="1">Duluth1</strain>
        <tissue evidence="1">Whole animal</tissue>
    </source>
</reference>
<evidence type="ECO:0000313" key="2">
    <source>
        <dbReference type="Proteomes" id="UP000828390"/>
    </source>
</evidence>
<accession>A0A9D4N0G0</accession>
<evidence type="ECO:0000313" key="1">
    <source>
        <dbReference type="EMBL" id="KAH3887358.1"/>
    </source>
</evidence>
<dbReference type="EMBL" id="JAIWYP010000001">
    <property type="protein sequence ID" value="KAH3887358.1"/>
    <property type="molecule type" value="Genomic_DNA"/>
</dbReference>
<dbReference type="AlphaFoldDB" id="A0A9D4N0G0"/>
<sequence length="136" mass="14971">MTQNKQIVELVACGAICAFNDDVEICKNSSCQIPLKLTNTGLSHTVYELFPSNTFCDSNGTGHDHDNCEYEGLGSTDKTTVPFTKQETSTQQTNLHTNEKGWSSDIGSIADEQLEPLAYDSNVVSETVRTLRTKTF</sequence>
<dbReference type="Proteomes" id="UP000828390">
    <property type="component" value="Unassembled WGS sequence"/>
</dbReference>
<gene>
    <name evidence="1" type="ORF">DPMN_011374</name>
</gene>
<proteinExistence type="predicted"/>
<organism evidence="1 2">
    <name type="scientific">Dreissena polymorpha</name>
    <name type="common">Zebra mussel</name>
    <name type="synonym">Mytilus polymorpha</name>
    <dbReference type="NCBI Taxonomy" id="45954"/>
    <lineage>
        <taxon>Eukaryota</taxon>
        <taxon>Metazoa</taxon>
        <taxon>Spiralia</taxon>
        <taxon>Lophotrochozoa</taxon>
        <taxon>Mollusca</taxon>
        <taxon>Bivalvia</taxon>
        <taxon>Autobranchia</taxon>
        <taxon>Heteroconchia</taxon>
        <taxon>Euheterodonta</taxon>
        <taxon>Imparidentia</taxon>
        <taxon>Neoheterodontei</taxon>
        <taxon>Myida</taxon>
        <taxon>Dreissenoidea</taxon>
        <taxon>Dreissenidae</taxon>
        <taxon>Dreissena</taxon>
    </lineage>
</organism>